<organism evidence="2 3">
    <name type="scientific">Legionella sainthelensi</name>
    <dbReference type="NCBI Taxonomy" id="28087"/>
    <lineage>
        <taxon>Bacteria</taxon>
        <taxon>Pseudomonadati</taxon>
        <taxon>Pseudomonadota</taxon>
        <taxon>Gammaproteobacteria</taxon>
        <taxon>Legionellales</taxon>
        <taxon>Legionellaceae</taxon>
        <taxon>Legionella</taxon>
    </lineage>
</organism>
<sequence>MNIMSLKIKIIILSSIFFSFLSCVYAKPIPKNSGNESDIAIQNSVLFYINQYRQQHGLSKLTMDNRIVTQAKQHSLDMANHRMPFGHKDFGKRIATLRKQIKNTGGGAENVAYNYKSAQEVVKQWLRSPGHKRNIVGHYNLTGIGVARDKQGKLYYTQIFMQTSKNSRNYAAFQRPTLSVPFFGIMRKG</sequence>
<proteinExistence type="predicted"/>
<gene>
    <name evidence="2" type="ORF">Lsai_0107</name>
</gene>
<dbReference type="STRING" id="28087.Lsai_0107"/>
<dbReference type="AlphaFoldDB" id="A0A0W0YUU8"/>
<protein>
    <submittedName>
        <fullName evidence="2">Putative transporter</fullName>
    </submittedName>
</protein>
<dbReference type="SUPFAM" id="SSF55797">
    <property type="entry name" value="PR-1-like"/>
    <property type="match status" value="1"/>
</dbReference>
<dbReference type="EMBL" id="LNYV01000001">
    <property type="protein sequence ID" value="KTD60649.1"/>
    <property type="molecule type" value="Genomic_DNA"/>
</dbReference>
<dbReference type="PROSITE" id="PS51257">
    <property type="entry name" value="PROKAR_LIPOPROTEIN"/>
    <property type="match status" value="1"/>
</dbReference>
<feature type="domain" description="SCP" evidence="1">
    <location>
        <begin position="48"/>
        <end position="160"/>
    </location>
</feature>
<accession>A0A0W0YUU8</accession>
<evidence type="ECO:0000313" key="2">
    <source>
        <dbReference type="EMBL" id="KTD60649.1"/>
    </source>
</evidence>
<dbReference type="CDD" id="cd05379">
    <property type="entry name" value="CAP_bacterial"/>
    <property type="match status" value="1"/>
</dbReference>
<dbReference type="PANTHER" id="PTHR31157">
    <property type="entry name" value="SCP DOMAIN-CONTAINING PROTEIN"/>
    <property type="match status" value="1"/>
</dbReference>
<evidence type="ECO:0000259" key="1">
    <source>
        <dbReference type="Pfam" id="PF00188"/>
    </source>
</evidence>
<dbReference type="InterPro" id="IPR014044">
    <property type="entry name" value="CAP_dom"/>
</dbReference>
<dbReference type="Pfam" id="PF00188">
    <property type="entry name" value="CAP"/>
    <property type="match status" value="1"/>
</dbReference>
<dbReference type="Gene3D" id="3.40.33.10">
    <property type="entry name" value="CAP"/>
    <property type="match status" value="1"/>
</dbReference>
<dbReference type="Proteomes" id="UP000054621">
    <property type="component" value="Unassembled WGS sequence"/>
</dbReference>
<reference evidence="2 3" key="1">
    <citation type="submission" date="2015-11" db="EMBL/GenBank/DDBJ databases">
        <title>Genomic analysis of 38 Legionella species identifies large and diverse effector repertoires.</title>
        <authorList>
            <person name="Burstein D."/>
            <person name="Amaro F."/>
            <person name="Zusman T."/>
            <person name="Lifshitz Z."/>
            <person name="Cohen O."/>
            <person name="Gilbert J.A."/>
            <person name="Pupko T."/>
            <person name="Shuman H.A."/>
            <person name="Segal G."/>
        </authorList>
    </citation>
    <scope>NUCLEOTIDE SEQUENCE [LARGE SCALE GENOMIC DNA]</scope>
    <source>
        <strain evidence="2 3">Mt.St.Helens-4</strain>
    </source>
</reference>
<dbReference type="eggNOG" id="COG2340">
    <property type="taxonomic scope" value="Bacteria"/>
</dbReference>
<dbReference type="PANTHER" id="PTHR31157:SF1">
    <property type="entry name" value="SCP DOMAIN-CONTAINING PROTEIN"/>
    <property type="match status" value="1"/>
</dbReference>
<dbReference type="PATRIC" id="fig|28087.4.peg.114"/>
<name>A0A0W0YUU8_9GAMM</name>
<evidence type="ECO:0000313" key="3">
    <source>
        <dbReference type="Proteomes" id="UP000054621"/>
    </source>
</evidence>
<dbReference type="InterPro" id="IPR035940">
    <property type="entry name" value="CAP_sf"/>
</dbReference>
<comment type="caution">
    <text evidence="2">The sequence shown here is derived from an EMBL/GenBank/DDBJ whole genome shotgun (WGS) entry which is preliminary data.</text>
</comment>